<evidence type="ECO:0000313" key="4">
    <source>
        <dbReference type="EMBL" id="JAI66837.1"/>
    </source>
</evidence>
<evidence type="ECO:0000256" key="3">
    <source>
        <dbReference type="SAM" id="MobiDB-lite"/>
    </source>
</evidence>
<feature type="compositionally biased region" description="Polar residues" evidence="3">
    <location>
        <begin position="770"/>
        <end position="787"/>
    </location>
</feature>
<dbReference type="GO" id="GO:0004805">
    <property type="term" value="F:trehalose-phosphatase activity"/>
    <property type="evidence" value="ECO:0007669"/>
    <property type="project" value="TreeGrafter"/>
</dbReference>
<dbReference type="InterPro" id="IPR001830">
    <property type="entry name" value="Glyco_trans_20"/>
</dbReference>
<evidence type="ECO:0000256" key="1">
    <source>
        <dbReference type="ARBA" id="ARBA00005409"/>
    </source>
</evidence>
<name>A0A0P4WIP8_SCYOL</name>
<protein>
    <submittedName>
        <fullName evidence="4">Uncharacterized protein</fullName>
    </submittedName>
</protein>
<accession>A0A0P4WIP8</accession>
<dbReference type="Pfam" id="PF02358">
    <property type="entry name" value="Trehalose_PPase"/>
    <property type="match status" value="1"/>
</dbReference>
<dbReference type="CDD" id="cd01627">
    <property type="entry name" value="HAD_TPP"/>
    <property type="match status" value="1"/>
</dbReference>
<dbReference type="InterPro" id="IPR023214">
    <property type="entry name" value="HAD_sf"/>
</dbReference>
<reference evidence="4" key="1">
    <citation type="submission" date="2015-09" db="EMBL/GenBank/DDBJ databases">
        <title>Scylla olivacea transcriptome.</title>
        <authorList>
            <person name="Ikhwanuddin M."/>
        </authorList>
    </citation>
    <scope>NUCLEOTIDE SEQUENCE</scope>
</reference>
<dbReference type="PANTHER" id="PTHR10788">
    <property type="entry name" value="TREHALOSE-6-PHOSPHATE SYNTHASE"/>
    <property type="match status" value="1"/>
</dbReference>
<dbReference type="SUPFAM" id="SSF56784">
    <property type="entry name" value="HAD-like"/>
    <property type="match status" value="1"/>
</dbReference>
<feature type="compositionally biased region" description="Low complexity" evidence="3">
    <location>
        <begin position="831"/>
        <end position="846"/>
    </location>
</feature>
<dbReference type="InterPro" id="IPR036412">
    <property type="entry name" value="HAD-like_sf"/>
</dbReference>
<dbReference type="Gene3D" id="3.30.70.1020">
    <property type="entry name" value="Trehalose-6-phosphate phosphatase related protein, domain 2"/>
    <property type="match status" value="1"/>
</dbReference>
<dbReference type="NCBIfam" id="NF011071">
    <property type="entry name" value="PRK14501.1"/>
    <property type="match status" value="1"/>
</dbReference>
<feature type="compositionally biased region" description="Low complexity" evidence="3">
    <location>
        <begin position="794"/>
        <end position="808"/>
    </location>
</feature>
<dbReference type="CDD" id="cd03788">
    <property type="entry name" value="GT20_TPS"/>
    <property type="match status" value="1"/>
</dbReference>
<dbReference type="NCBIfam" id="TIGR01484">
    <property type="entry name" value="HAD-SF-IIB"/>
    <property type="match status" value="1"/>
</dbReference>
<dbReference type="FunFam" id="3.40.50.1000:FF:000324">
    <property type="entry name" value="Putative Alpha,alpha-trehalose-phosphate synthase"/>
    <property type="match status" value="1"/>
</dbReference>
<dbReference type="GO" id="GO:0003825">
    <property type="term" value="F:alpha,alpha-trehalose-phosphate synthase (UDP-forming) activity"/>
    <property type="evidence" value="ECO:0007669"/>
    <property type="project" value="TreeGrafter"/>
</dbReference>
<dbReference type="PANTHER" id="PTHR10788:SF106">
    <property type="entry name" value="BCDNA.GH08860"/>
    <property type="match status" value="1"/>
</dbReference>
<dbReference type="EMBL" id="GDRN01045605">
    <property type="protein sequence ID" value="JAI66837.1"/>
    <property type="molecule type" value="Transcribed_RNA"/>
</dbReference>
<dbReference type="SUPFAM" id="SSF53756">
    <property type="entry name" value="UDP-Glycosyltransferase/glycogen phosphorylase"/>
    <property type="match status" value="1"/>
</dbReference>
<comment type="similarity">
    <text evidence="2">In the C-terminal section; belongs to the trehalose phosphatase family.</text>
</comment>
<dbReference type="GO" id="GO:0005829">
    <property type="term" value="C:cytosol"/>
    <property type="evidence" value="ECO:0007669"/>
    <property type="project" value="TreeGrafter"/>
</dbReference>
<dbReference type="FunFam" id="3.40.50.2000:FF:000150">
    <property type="entry name" value="Trehalose-6-phosphate synthase"/>
    <property type="match status" value="1"/>
</dbReference>
<dbReference type="Gene3D" id="3.40.50.1000">
    <property type="entry name" value="HAD superfamily/HAD-like"/>
    <property type="match status" value="1"/>
</dbReference>
<proteinExistence type="inferred from homology"/>
<dbReference type="AlphaFoldDB" id="A0A0P4WIP8"/>
<sequence>MQVHSTSPIVVVANRLPFCLGTDPDTGKLIRKQCAGGLVTAVAPVVVETQGLWVGWSGLHTEDENMEIPEADPNDQSPTAGLKSSQVLPVTVPKKVFSDYYNGCCNATFWPLFHSMPDRAIFQADKWEAYREVNREFARLTVEAVKRLRESHPDSVPLVWLHDYHMMLAANTIREKCDELNMPIKMAFFLHIPFPSWDIMRLFPWDDELLQGVLGCDSIGFHIDDYCLNFIDCCQRRLGCRVDRQQMLVEHNSRTVSINPLPISIPYERFVQLAEKAPKVVKNNPQEQLLLGVDRLDYTKGLVHRIRAFETLLEKHPELKEKVTFLQVAVPSRTDVKEYQELKEELDQLIGKINGQFSTPNWSPIRYIYGCVSQDQLAAFYRDSSVAVVTPLRDGMNLVAKEFVACQTGEPGVLILSPFAGAGISMHEALHVNPYETNEFADTIYRALTMPKDEREMRMKQLRRREREHDVNFWLRNFLKTVDCLSDVDKSEVLGRFPMGEEDFSEFLGSYVTESTRLALLLDYDGTLAPIAPHPDLAQMPAETRRVLERLAHMPDVNIAIISGRSLTNVRSMVGIEGITYAGNHGFDIVHPDGTMFMHPVPHEYETQLEALKERLQEVCVEGAWIENKGSCITFHYREVPGNKVAAITSRAQELFNEVGIKLYQSHRAFEARPPVTWNKGRAAIYILRTLFGLDWCDRVSTIFAGDDKTDEDAMRALQGMAVTFRITRSQNLRSAATHRLPSTDAVLSMLKWIERRLGSRLPAIPNGIRSRTASMSSNTGSRSPSNKSPPHSPRSLSRSSSLQSPEPNKQVMMINELEYQQYLAKHKPGRPSSTSPPRSPSRSTV</sequence>
<dbReference type="FunFam" id="3.40.50.2000:FF:000113">
    <property type="entry name" value="Alpha,alpha-trehalose-phosphate synthase"/>
    <property type="match status" value="1"/>
</dbReference>
<dbReference type="InterPro" id="IPR003337">
    <property type="entry name" value="Trehalose_PPase"/>
</dbReference>
<dbReference type="Gene3D" id="3.40.50.2000">
    <property type="entry name" value="Glycogen Phosphorylase B"/>
    <property type="match status" value="2"/>
</dbReference>
<dbReference type="Pfam" id="PF00982">
    <property type="entry name" value="Glyco_transf_20"/>
    <property type="match status" value="1"/>
</dbReference>
<dbReference type="EMBL" id="GDRN01045604">
    <property type="protein sequence ID" value="JAI66838.1"/>
    <property type="molecule type" value="Transcribed_RNA"/>
</dbReference>
<evidence type="ECO:0000256" key="2">
    <source>
        <dbReference type="ARBA" id="ARBA00006330"/>
    </source>
</evidence>
<organism evidence="4">
    <name type="scientific">Scylla olivacea</name>
    <name type="common">Orange mud crab</name>
    <name type="synonym">Cancer olivacea</name>
    <dbReference type="NCBI Taxonomy" id="85551"/>
    <lineage>
        <taxon>Eukaryota</taxon>
        <taxon>Metazoa</taxon>
        <taxon>Ecdysozoa</taxon>
        <taxon>Arthropoda</taxon>
        <taxon>Crustacea</taxon>
        <taxon>Multicrustacea</taxon>
        <taxon>Malacostraca</taxon>
        <taxon>Eumalacostraca</taxon>
        <taxon>Eucarida</taxon>
        <taxon>Decapoda</taxon>
        <taxon>Pleocyemata</taxon>
        <taxon>Brachyura</taxon>
        <taxon>Eubrachyura</taxon>
        <taxon>Portunoidea</taxon>
        <taxon>Portunidae</taxon>
        <taxon>Portuninae</taxon>
        <taxon>Scylla</taxon>
    </lineage>
</organism>
<feature type="region of interest" description="Disordered" evidence="3">
    <location>
        <begin position="764"/>
        <end position="846"/>
    </location>
</feature>
<dbReference type="InterPro" id="IPR006379">
    <property type="entry name" value="HAD-SF_hydro_IIB"/>
</dbReference>
<comment type="similarity">
    <text evidence="1">In the N-terminal section; belongs to the glycosyltransferase 20 family.</text>
</comment>
<dbReference type="NCBIfam" id="TIGR00685">
    <property type="entry name" value="T6PP"/>
    <property type="match status" value="1"/>
</dbReference>
<dbReference type="GO" id="GO:0005992">
    <property type="term" value="P:trehalose biosynthetic process"/>
    <property type="evidence" value="ECO:0007669"/>
    <property type="project" value="InterPro"/>
</dbReference>